<evidence type="ECO:0000256" key="2">
    <source>
        <dbReference type="ARBA" id="ARBA00022670"/>
    </source>
</evidence>
<dbReference type="Gene3D" id="3.90.70.10">
    <property type="entry name" value="Cysteine proteinases"/>
    <property type="match status" value="1"/>
</dbReference>
<reference evidence="13 14" key="1">
    <citation type="submission" date="2016-10" db="EMBL/GenBank/DDBJ databases">
        <authorList>
            <person name="Cai Z."/>
        </authorList>
    </citation>
    <scope>NUCLEOTIDE SEQUENCE [LARGE SCALE GENOMIC DNA]</scope>
</reference>
<dbReference type="SMART" id="SM00645">
    <property type="entry name" value="Pept_C1"/>
    <property type="match status" value="1"/>
</dbReference>
<feature type="chain" id="PRO_5018748887" description="Granulins domain-containing protein" evidence="9">
    <location>
        <begin position="19"/>
        <end position="486"/>
    </location>
</feature>
<feature type="domain" description="Cathepsin propeptide inhibitor" evidence="12">
    <location>
        <begin position="37"/>
        <end position="92"/>
    </location>
</feature>
<feature type="region of interest" description="Disordered" evidence="8">
    <location>
        <begin position="464"/>
        <end position="486"/>
    </location>
</feature>
<evidence type="ECO:0000313" key="14">
    <source>
        <dbReference type="Proteomes" id="UP000256970"/>
    </source>
</evidence>
<protein>
    <recommendedName>
        <fullName evidence="15">Granulins domain-containing protein</fullName>
    </recommendedName>
</protein>
<dbReference type="InterPro" id="IPR037277">
    <property type="entry name" value="Granulin_sf"/>
</dbReference>
<feature type="signal peptide" evidence="9">
    <location>
        <begin position="1"/>
        <end position="18"/>
    </location>
</feature>
<dbReference type="STRING" id="3088.A0A383W3B0"/>
<dbReference type="SUPFAM" id="SSF54001">
    <property type="entry name" value="Cysteine proteinases"/>
    <property type="match status" value="1"/>
</dbReference>
<comment type="similarity">
    <text evidence="1">Belongs to the peptidase C1 family.</text>
</comment>
<dbReference type="InterPro" id="IPR025660">
    <property type="entry name" value="Pept_his_AS"/>
</dbReference>
<evidence type="ECO:0000256" key="1">
    <source>
        <dbReference type="ARBA" id="ARBA00008455"/>
    </source>
</evidence>
<keyword evidence="4" id="KW-0378">Hydrolase</keyword>
<evidence type="ECO:0000259" key="11">
    <source>
        <dbReference type="SMART" id="SM00645"/>
    </source>
</evidence>
<evidence type="ECO:0000256" key="9">
    <source>
        <dbReference type="SAM" id="SignalP"/>
    </source>
</evidence>
<evidence type="ECO:0008006" key="15">
    <source>
        <dbReference type="Google" id="ProtNLM"/>
    </source>
</evidence>
<evidence type="ECO:0000256" key="4">
    <source>
        <dbReference type="ARBA" id="ARBA00022801"/>
    </source>
</evidence>
<dbReference type="InterPro" id="IPR000118">
    <property type="entry name" value="Granulin"/>
</dbReference>
<dbReference type="GO" id="GO:0006508">
    <property type="term" value="P:proteolysis"/>
    <property type="evidence" value="ECO:0007669"/>
    <property type="project" value="UniProtKB-KW"/>
</dbReference>
<feature type="domain" description="Granulins" evidence="10">
    <location>
        <begin position="355"/>
        <end position="416"/>
    </location>
</feature>
<keyword evidence="6" id="KW-1015">Disulfide bond</keyword>
<evidence type="ECO:0000313" key="13">
    <source>
        <dbReference type="EMBL" id="SZX71961.1"/>
    </source>
</evidence>
<dbReference type="PRINTS" id="PR00705">
    <property type="entry name" value="PAPAIN"/>
</dbReference>
<dbReference type="SMART" id="SM00848">
    <property type="entry name" value="Inhibitor_I29"/>
    <property type="match status" value="1"/>
</dbReference>
<dbReference type="InterPro" id="IPR039417">
    <property type="entry name" value="Peptidase_C1A_papain-like"/>
</dbReference>
<dbReference type="GO" id="GO:0008234">
    <property type="term" value="F:cysteine-type peptidase activity"/>
    <property type="evidence" value="ECO:0007669"/>
    <property type="project" value="UniProtKB-KW"/>
</dbReference>
<dbReference type="Gene3D" id="2.10.25.160">
    <property type="entry name" value="Granulin"/>
    <property type="match status" value="1"/>
</dbReference>
<dbReference type="AlphaFoldDB" id="A0A383W3B0"/>
<dbReference type="Proteomes" id="UP000256970">
    <property type="component" value="Unassembled WGS sequence"/>
</dbReference>
<evidence type="ECO:0000256" key="7">
    <source>
        <dbReference type="ARBA" id="ARBA00023180"/>
    </source>
</evidence>
<dbReference type="InterPro" id="IPR000169">
    <property type="entry name" value="Pept_cys_AS"/>
</dbReference>
<dbReference type="InterPro" id="IPR013201">
    <property type="entry name" value="Prot_inhib_I29"/>
</dbReference>
<keyword evidence="14" id="KW-1185">Reference proteome</keyword>
<dbReference type="EMBL" id="FNXT01001090">
    <property type="protein sequence ID" value="SZX71961.1"/>
    <property type="molecule type" value="Genomic_DNA"/>
</dbReference>
<dbReference type="InterPro" id="IPR013128">
    <property type="entry name" value="Peptidase_C1A"/>
</dbReference>
<dbReference type="Pfam" id="PF08246">
    <property type="entry name" value="Inhibitor_I29"/>
    <property type="match status" value="1"/>
</dbReference>
<dbReference type="InterPro" id="IPR000668">
    <property type="entry name" value="Peptidase_C1A_C"/>
</dbReference>
<keyword evidence="3 9" id="KW-0732">Signal</keyword>
<evidence type="ECO:0000259" key="10">
    <source>
        <dbReference type="SMART" id="SM00277"/>
    </source>
</evidence>
<dbReference type="Pfam" id="PF00396">
    <property type="entry name" value="Granulin"/>
    <property type="match status" value="1"/>
</dbReference>
<gene>
    <name evidence="13" type="ORF">BQ4739_LOCUS12063</name>
</gene>
<evidence type="ECO:0000256" key="6">
    <source>
        <dbReference type="ARBA" id="ARBA00023157"/>
    </source>
</evidence>
<feature type="domain" description="Peptidase C1A papain C-terminal" evidence="11">
    <location>
        <begin position="123"/>
        <end position="342"/>
    </location>
</feature>
<evidence type="ECO:0000256" key="8">
    <source>
        <dbReference type="SAM" id="MobiDB-lite"/>
    </source>
</evidence>
<dbReference type="SMART" id="SM00277">
    <property type="entry name" value="GRAN"/>
    <property type="match status" value="1"/>
</dbReference>
<accession>A0A383W3B0</accession>
<dbReference type="PROSITE" id="PS00639">
    <property type="entry name" value="THIOL_PROTEASE_HIS"/>
    <property type="match status" value="1"/>
</dbReference>
<organism evidence="13 14">
    <name type="scientific">Tetradesmus obliquus</name>
    <name type="common">Green alga</name>
    <name type="synonym">Acutodesmus obliquus</name>
    <dbReference type="NCBI Taxonomy" id="3088"/>
    <lineage>
        <taxon>Eukaryota</taxon>
        <taxon>Viridiplantae</taxon>
        <taxon>Chlorophyta</taxon>
        <taxon>core chlorophytes</taxon>
        <taxon>Chlorophyceae</taxon>
        <taxon>CS clade</taxon>
        <taxon>Sphaeropleales</taxon>
        <taxon>Scenedesmaceae</taxon>
        <taxon>Tetradesmus</taxon>
    </lineage>
</organism>
<dbReference type="CDD" id="cd02248">
    <property type="entry name" value="Peptidase_C1A"/>
    <property type="match status" value="1"/>
</dbReference>
<proteinExistence type="inferred from homology"/>
<dbReference type="FunFam" id="3.90.70.10:FF:000067">
    <property type="entry name" value="Senescence-specific cysteine protease"/>
    <property type="match status" value="1"/>
</dbReference>
<dbReference type="Pfam" id="PF00112">
    <property type="entry name" value="Peptidase_C1"/>
    <property type="match status" value="1"/>
</dbReference>
<keyword evidence="2" id="KW-0645">Protease</keyword>
<evidence type="ECO:0000259" key="12">
    <source>
        <dbReference type="SMART" id="SM00848"/>
    </source>
</evidence>
<evidence type="ECO:0000256" key="3">
    <source>
        <dbReference type="ARBA" id="ARBA00022729"/>
    </source>
</evidence>
<keyword evidence="5" id="KW-0788">Thiol protease</keyword>
<dbReference type="PROSITE" id="PS00139">
    <property type="entry name" value="THIOL_PROTEASE_CYS"/>
    <property type="match status" value="1"/>
</dbReference>
<dbReference type="InterPro" id="IPR038765">
    <property type="entry name" value="Papain-like_cys_pep_sf"/>
</dbReference>
<feature type="compositionally biased region" description="Low complexity" evidence="8">
    <location>
        <begin position="472"/>
        <end position="486"/>
    </location>
</feature>
<sequence length="486" mass="52671">MARLALLALLCCVVAAAAREAQPNLLSLAKTNPHAAFTSWLRQHGKENERNLGARFETFKKNVDFIHSYNAQHGASHQLELNEYADMSWDVFARTRLGFDATKRAESLRSRGPTPFRHANANPPAAVDWREKGAVTGVKNQGACGSCWAFSATGAVEGINKIKTGELVSLSEQQLVDCDTVTGNAGCGGGLMDWAFEYIKNNGGIDTEDDWGYYSGWGFGTWCNKRKLSDRHAVTIDGYEDVPKNDEYALKQAISQQPVAVGICASPAMQFYSGGVIDTCCDELNHGVLAVGYGTDEATGHPYYLIKNSWGGSWGEKGFFRLKYGTSKEGLCGIATTASYPVKKSATNPAVPSMCDPFGWAECPAGATCSCSWPFFFNLFCIRHDCCPLRGGVGCADNSHCCPADAPVCDTQAGTCSSTDGSKTVQWTAKNPADYDFTGSSSSSDKNAAPSVSEMARIYRSMHKMQMMSNPQKPQGIQQQQQQVQE</sequence>
<keyword evidence="7" id="KW-0325">Glycoprotein</keyword>
<evidence type="ECO:0000256" key="5">
    <source>
        <dbReference type="ARBA" id="ARBA00022807"/>
    </source>
</evidence>
<dbReference type="PANTHER" id="PTHR12411">
    <property type="entry name" value="CYSTEINE PROTEASE FAMILY C1-RELATED"/>
    <property type="match status" value="1"/>
</dbReference>
<name>A0A383W3B0_TETOB</name>